<gene>
    <name evidence="1" type="ORF">BaRGS_00008294</name>
</gene>
<dbReference type="AlphaFoldDB" id="A0ABD0LLD7"/>
<dbReference type="EMBL" id="JACVVK020000037">
    <property type="protein sequence ID" value="KAK7500387.1"/>
    <property type="molecule type" value="Genomic_DNA"/>
</dbReference>
<name>A0ABD0LLD7_9CAEN</name>
<dbReference type="Proteomes" id="UP001519460">
    <property type="component" value="Unassembled WGS sequence"/>
</dbReference>
<evidence type="ECO:0000313" key="2">
    <source>
        <dbReference type="Proteomes" id="UP001519460"/>
    </source>
</evidence>
<evidence type="ECO:0000313" key="1">
    <source>
        <dbReference type="EMBL" id="KAK7500387.1"/>
    </source>
</evidence>
<feature type="non-terminal residue" evidence="1">
    <location>
        <position position="80"/>
    </location>
</feature>
<sequence length="80" mass="8411">TPVPDALPADRGEEMKILGRHYTHVTVGGGSGSWAQACGKKGGGEAEGVHACIACFQSQALTNARKEETGETRSTKQERV</sequence>
<organism evidence="1 2">
    <name type="scientific">Batillaria attramentaria</name>
    <dbReference type="NCBI Taxonomy" id="370345"/>
    <lineage>
        <taxon>Eukaryota</taxon>
        <taxon>Metazoa</taxon>
        <taxon>Spiralia</taxon>
        <taxon>Lophotrochozoa</taxon>
        <taxon>Mollusca</taxon>
        <taxon>Gastropoda</taxon>
        <taxon>Caenogastropoda</taxon>
        <taxon>Sorbeoconcha</taxon>
        <taxon>Cerithioidea</taxon>
        <taxon>Batillariidae</taxon>
        <taxon>Batillaria</taxon>
    </lineage>
</organism>
<accession>A0ABD0LLD7</accession>
<keyword evidence="2" id="KW-1185">Reference proteome</keyword>
<reference evidence="1 2" key="1">
    <citation type="journal article" date="2023" name="Sci. Data">
        <title>Genome assembly of the Korean intertidal mud-creeper Batillaria attramentaria.</title>
        <authorList>
            <person name="Patra A.K."/>
            <person name="Ho P.T."/>
            <person name="Jun S."/>
            <person name="Lee S.J."/>
            <person name="Kim Y."/>
            <person name="Won Y.J."/>
        </authorList>
    </citation>
    <scope>NUCLEOTIDE SEQUENCE [LARGE SCALE GENOMIC DNA]</scope>
    <source>
        <strain evidence="1">Wonlab-2016</strain>
    </source>
</reference>
<protein>
    <submittedName>
        <fullName evidence="1">Uncharacterized protein</fullName>
    </submittedName>
</protein>
<comment type="caution">
    <text evidence="1">The sequence shown here is derived from an EMBL/GenBank/DDBJ whole genome shotgun (WGS) entry which is preliminary data.</text>
</comment>
<proteinExistence type="predicted"/>
<feature type="non-terminal residue" evidence="1">
    <location>
        <position position="1"/>
    </location>
</feature>